<accession>A0A150XA26</accession>
<organism evidence="2 3">
    <name type="scientific">Roseivirga echinicomitans</name>
    <dbReference type="NCBI Taxonomy" id="296218"/>
    <lineage>
        <taxon>Bacteria</taxon>
        <taxon>Pseudomonadati</taxon>
        <taxon>Bacteroidota</taxon>
        <taxon>Cytophagia</taxon>
        <taxon>Cytophagales</taxon>
        <taxon>Roseivirgaceae</taxon>
        <taxon>Roseivirga</taxon>
    </lineage>
</organism>
<keyword evidence="1" id="KW-0732">Signal</keyword>
<dbReference type="AlphaFoldDB" id="A0A150XA26"/>
<reference evidence="2 3" key="1">
    <citation type="submission" date="2016-01" db="EMBL/GenBank/DDBJ databases">
        <title>Genome sequencing of Roseivirga echinicomitans KMM 6058.</title>
        <authorList>
            <person name="Selvaratnam C."/>
            <person name="Thevarajoo S."/>
            <person name="Goh K.M."/>
            <person name="Ee R."/>
            <person name="Chan K.-G."/>
            <person name="Chong C.S."/>
        </authorList>
    </citation>
    <scope>NUCLEOTIDE SEQUENCE [LARGE SCALE GENOMIC DNA]</scope>
    <source>
        <strain evidence="2 3">KMM 6058</strain>
    </source>
</reference>
<evidence type="ECO:0008006" key="4">
    <source>
        <dbReference type="Google" id="ProtNLM"/>
    </source>
</evidence>
<gene>
    <name evidence="2" type="ORF">AWN68_07255</name>
</gene>
<dbReference type="Proteomes" id="UP000075615">
    <property type="component" value="Unassembled WGS sequence"/>
</dbReference>
<dbReference type="EMBL" id="LRDB01000034">
    <property type="protein sequence ID" value="KYG75546.1"/>
    <property type="molecule type" value="Genomic_DNA"/>
</dbReference>
<name>A0A150XA26_9BACT</name>
<feature type="chain" id="PRO_5007574395" description="GH26 domain-containing protein" evidence="1">
    <location>
        <begin position="22"/>
        <end position="399"/>
    </location>
</feature>
<dbReference type="PROSITE" id="PS51257">
    <property type="entry name" value="PROKAR_LIPOPROTEIN"/>
    <property type="match status" value="1"/>
</dbReference>
<comment type="caution">
    <text evidence="2">The sequence shown here is derived from an EMBL/GenBank/DDBJ whole genome shotgun (WGS) entry which is preliminary data.</text>
</comment>
<dbReference type="RefSeq" id="WP_068416540.1">
    <property type="nucleotide sequence ID" value="NZ_LRDB01000034.1"/>
</dbReference>
<keyword evidence="3" id="KW-1185">Reference proteome</keyword>
<feature type="signal peptide" evidence="1">
    <location>
        <begin position="1"/>
        <end position="21"/>
    </location>
</feature>
<dbReference type="STRING" id="296218.AWN68_07255"/>
<evidence type="ECO:0000313" key="3">
    <source>
        <dbReference type="Proteomes" id="UP000075615"/>
    </source>
</evidence>
<proteinExistence type="predicted"/>
<protein>
    <recommendedName>
        <fullName evidence="4">GH26 domain-containing protein</fullName>
    </recommendedName>
</protein>
<evidence type="ECO:0000313" key="2">
    <source>
        <dbReference type="EMBL" id="KYG75546.1"/>
    </source>
</evidence>
<evidence type="ECO:0000256" key="1">
    <source>
        <dbReference type="SAM" id="SignalP"/>
    </source>
</evidence>
<sequence length="399" mass="45289">MKKSIKVYLLLALMVSGFACSNDPDEKPQDPEEEGEEIFFSDTTSLKSATLNLMNYIPTWEELERFTGPAKRLTLPSYEKRVLSWSGLPGEEGPFDTARNWMPQVLEYSSSLVGYFGVEGGVSTFNDVPPFSLADGSRIPIPYPLEILDAKLRANTVLYLYEKSLGLYNTYVHFYPPDQEIDKFTTQAQFYTWFENRFLPEKVAEAKAAELMKAEKYIPWPLEFELFIAEVGGIHDGGFLSNSSEAAVLAFANDVKTKILNTVKVEYNGIVVAHLYNNYERPGFDYWDQMSYSGFDEIHFALFPPVDAQTTGLYMDTQIEHYTKVVRNSGNIPWIASEISVYEWYVEDGKLLEYEKGMYETVFTKLEAAPIPPKGISPAGGYMKSSAAKEYVKNYFATH</sequence>